<dbReference type="GO" id="GO:0005737">
    <property type="term" value="C:cytoplasm"/>
    <property type="evidence" value="ECO:0007669"/>
    <property type="project" value="TreeGrafter"/>
</dbReference>
<dbReference type="InterPro" id="IPR029000">
    <property type="entry name" value="Cyclophilin-like_dom_sf"/>
</dbReference>
<dbReference type="PANTHER" id="PTHR11071:SF561">
    <property type="entry name" value="PEPTIDYL-PROLYL CIS-TRANS ISOMERASE D-RELATED"/>
    <property type="match status" value="1"/>
</dbReference>
<dbReference type="InterPro" id="IPR002130">
    <property type="entry name" value="Cyclophilin-type_PPIase_dom"/>
</dbReference>
<dbReference type="GO" id="GO:0016018">
    <property type="term" value="F:cyclosporin A binding"/>
    <property type="evidence" value="ECO:0007669"/>
    <property type="project" value="TreeGrafter"/>
</dbReference>
<dbReference type="PROSITE" id="PS50072">
    <property type="entry name" value="CSA_PPIASE_2"/>
    <property type="match status" value="1"/>
</dbReference>
<dbReference type="SUPFAM" id="SSF50891">
    <property type="entry name" value="Cyclophilin-like"/>
    <property type="match status" value="1"/>
</dbReference>
<dbReference type="InParanoid" id="J0CVW6"/>
<dbReference type="AlphaFoldDB" id="J0CVW6"/>
<protein>
    <recommendedName>
        <fullName evidence="2">peptidylprolyl isomerase</fullName>
        <ecNumber evidence="2">5.2.1.8</ecNumber>
    </recommendedName>
</protein>
<dbReference type="GO" id="GO:0003755">
    <property type="term" value="F:peptidyl-prolyl cis-trans isomerase activity"/>
    <property type="evidence" value="ECO:0007669"/>
    <property type="project" value="UniProtKB-KW"/>
</dbReference>
<dbReference type="eggNOG" id="KOG0865">
    <property type="taxonomic scope" value="Eukaryota"/>
</dbReference>
<comment type="catalytic activity">
    <reaction evidence="1">
        <text>[protein]-peptidylproline (omega=180) = [protein]-peptidylproline (omega=0)</text>
        <dbReference type="Rhea" id="RHEA:16237"/>
        <dbReference type="Rhea" id="RHEA-COMP:10747"/>
        <dbReference type="Rhea" id="RHEA-COMP:10748"/>
        <dbReference type="ChEBI" id="CHEBI:83833"/>
        <dbReference type="ChEBI" id="CHEBI:83834"/>
        <dbReference type="EC" id="5.2.1.8"/>
    </reaction>
</comment>
<dbReference type="OrthoDB" id="193499at2759"/>
<evidence type="ECO:0000256" key="4">
    <source>
        <dbReference type="ARBA" id="ARBA00023235"/>
    </source>
</evidence>
<evidence type="ECO:0000256" key="1">
    <source>
        <dbReference type="ARBA" id="ARBA00000971"/>
    </source>
</evidence>
<evidence type="ECO:0000256" key="3">
    <source>
        <dbReference type="ARBA" id="ARBA00023110"/>
    </source>
</evidence>
<dbReference type="EMBL" id="JH687935">
    <property type="protein sequence ID" value="EJD34576.1"/>
    <property type="molecule type" value="Genomic_DNA"/>
</dbReference>
<feature type="non-terminal residue" evidence="6">
    <location>
        <position position="62"/>
    </location>
</feature>
<keyword evidence="3" id="KW-0697">Rotamase</keyword>
<evidence type="ECO:0000259" key="5">
    <source>
        <dbReference type="PROSITE" id="PS50072"/>
    </source>
</evidence>
<evidence type="ECO:0000313" key="7">
    <source>
        <dbReference type="Proteomes" id="UP000006514"/>
    </source>
</evidence>
<dbReference type="Gene3D" id="2.40.100.10">
    <property type="entry name" value="Cyclophilin-like"/>
    <property type="match status" value="1"/>
</dbReference>
<sequence length="62" mass="6630">MSGARPLVYFDISVGGRPAGRIVFALYDDLVPKTAANFLALCTGEKGGRLHYKGEHLPPVSV</sequence>
<evidence type="ECO:0000313" key="6">
    <source>
        <dbReference type="EMBL" id="EJD34576.1"/>
    </source>
</evidence>
<organism evidence="6 7">
    <name type="scientific">Auricularia subglabra (strain TFB-10046 / SS5)</name>
    <name type="common">White-rot fungus</name>
    <name type="synonym">Auricularia delicata (strain TFB10046)</name>
    <dbReference type="NCBI Taxonomy" id="717982"/>
    <lineage>
        <taxon>Eukaryota</taxon>
        <taxon>Fungi</taxon>
        <taxon>Dikarya</taxon>
        <taxon>Basidiomycota</taxon>
        <taxon>Agaricomycotina</taxon>
        <taxon>Agaricomycetes</taxon>
        <taxon>Auriculariales</taxon>
        <taxon>Auriculariaceae</taxon>
        <taxon>Auricularia</taxon>
    </lineage>
</organism>
<dbReference type="Proteomes" id="UP000006514">
    <property type="component" value="Unassembled WGS sequence"/>
</dbReference>
<dbReference type="PANTHER" id="PTHR11071">
    <property type="entry name" value="PEPTIDYL-PROLYL CIS-TRANS ISOMERASE"/>
    <property type="match status" value="1"/>
</dbReference>
<keyword evidence="7" id="KW-1185">Reference proteome</keyword>
<name>J0CVW6_AURST</name>
<feature type="domain" description="PPIase cyclophilin-type" evidence="5">
    <location>
        <begin position="9"/>
        <end position="54"/>
    </location>
</feature>
<gene>
    <name evidence="6" type="ORF">AURDEDRAFT_176382</name>
</gene>
<proteinExistence type="predicted"/>
<keyword evidence="4" id="KW-0413">Isomerase</keyword>
<evidence type="ECO:0000256" key="2">
    <source>
        <dbReference type="ARBA" id="ARBA00013194"/>
    </source>
</evidence>
<dbReference type="Pfam" id="PF00160">
    <property type="entry name" value="Pro_isomerase"/>
    <property type="match status" value="1"/>
</dbReference>
<accession>J0CVW6</accession>
<reference evidence="7" key="1">
    <citation type="journal article" date="2012" name="Science">
        <title>The Paleozoic origin of enzymatic lignin decomposition reconstructed from 31 fungal genomes.</title>
        <authorList>
            <person name="Floudas D."/>
            <person name="Binder M."/>
            <person name="Riley R."/>
            <person name="Barry K."/>
            <person name="Blanchette R.A."/>
            <person name="Henrissat B."/>
            <person name="Martinez A.T."/>
            <person name="Otillar R."/>
            <person name="Spatafora J.W."/>
            <person name="Yadav J.S."/>
            <person name="Aerts A."/>
            <person name="Benoit I."/>
            <person name="Boyd A."/>
            <person name="Carlson A."/>
            <person name="Copeland A."/>
            <person name="Coutinho P.M."/>
            <person name="de Vries R.P."/>
            <person name="Ferreira P."/>
            <person name="Findley K."/>
            <person name="Foster B."/>
            <person name="Gaskell J."/>
            <person name="Glotzer D."/>
            <person name="Gorecki P."/>
            <person name="Heitman J."/>
            <person name="Hesse C."/>
            <person name="Hori C."/>
            <person name="Igarashi K."/>
            <person name="Jurgens J.A."/>
            <person name="Kallen N."/>
            <person name="Kersten P."/>
            <person name="Kohler A."/>
            <person name="Kuees U."/>
            <person name="Kumar T.K.A."/>
            <person name="Kuo A."/>
            <person name="LaButti K."/>
            <person name="Larrondo L.F."/>
            <person name="Lindquist E."/>
            <person name="Ling A."/>
            <person name="Lombard V."/>
            <person name="Lucas S."/>
            <person name="Lundell T."/>
            <person name="Martin R."/>
            <person name="McLaughlin D.J."/>
            <person name="Morgenstern I."/>
            <person name="Morin E."/>
            <person name="Murat C."/>
            <person name="Nagy L.G."/>
            <person name="Nolan M."/>
            <person name="Ohm R.A."/>
            <person name="Patyshakuliyeva A."/>
            <person name="Rokas A."/>
            <person name="Ruiz-Duenas F.J."/>
            <person name="Sabat G."/>
            <person name="Salamov A."/>
            <person name="Samejima M."/>
            <person name="Schmutz J."/>
            <person name="Slot J.C."/>
            <person name="St John F."/>
            <person name="Stenlid J."/>
            <person name="Sun H."/>
            <person name="Sun S."/>
            <person name="Syed K."/>
            <person name="Tsang A."/>
            <person name="Wiebenga A."/>
            <person name="Young D."/>
            <person name="Pisabarro A."/>
            <person name="Eastwood D.C."/>
            <person name="Martin F."/>
            <person name="Cullen D."/>
            <person name="Grigoriev I.V."/>
            <person name="Hibbett D.S."/>
        </authorList>
    </citation>
    <scope>NUCLEOTIDE SEQUENCE [LARGE SCALE GENOMIC DNA]</scope>
    <source>
        <strain evidence="7">TFB10046</strain>
    </source>
</reference>
<dbReference type="KEGG" id="adl:AURDEDRAFT_176382"/>
<dbReference type="EC" id="5.2.1.8" evidence="2"/>
<dbReference type="GO" id="GO:0006457">
    <property type="term" value="P:protein folding"/>
    <property type="evidence" value="ECO:0007669"/>
    <property type="project" value="TreeGrafter"/>
</dbReference>